<comment type="subcellular location">
    <subcellularLocation>
        <location evidence="1">Cell membrane</location>
        <topology evidence="1">Single-pass membrane protein</topology>
    </subcellularLocation>
</comment>
<feature type="transmembrane region" description="Helical" evidence="6">
    <location>
        <begin position="33"/>
        <end position="57"/>
    </location>
</feature>
<evidence type="ECO:0000313" key="9">
    <source>
        <dbReference type="Proteomes" id="UP000184474"/>
    </source>
</evidence>
<dbReference type="PANTHER" id="PTHR33885:SF3">
    <property type="entry name" value="PHAGE SHOCK PROTEIN C"/>
    <property type="match status" value="1"/>
</dbReference>
<dbReference type="AlphaFoldDB" id="A0A1M6W384"/>
<keyword evidence="3 6" id="KW-0812">Transmembrane</keyword>
<accession>A0A1M6W384</accession>
<dbReference type="Proteomes" id="UP000184474">
    <property type="component" value="Unassembled WGS sequence"/>
</dbReference>
<dbReference type="GO" id="GO:0005886">
    <property type="term" value="C:plasma membrane"/>
    <property type="evidence" value="ECO:0007669"/>
    <property type="project" value="UniProtKB-SubCell"/>
</dbReference>
<keyword evidence="4 6" id="KW-1133">Transmembrane helix</keyword>
<dbReference type="PANTHER" id="PTHR33885">
    <property type="entry name" value="PHAGE SHOCK PROTEIN C"/>
    <property type="match status" value="1"/>
</dbReference>
<dbReference type="STRING" id="156994.SAMN04488028_110105"/>
<sequence>MTRILKKSSDRVLGGVLGGVADYLGWDHTLVRLAYVLLSIMSIGFPGVIVYLVLWFIMPD</sequence>
<dbReference type="RefSeq" id="WP_073125198.1">
    <property type="nucleotide sequence ID" value="NZ_JAHKPL010000029.1"/>
</dbReference>
<evidence type="ECO:0000256" key="2">
    <source>
        <dbReference type="ARBA" id="ARBA00022475"/>
    </source>
</evidence>
<proteinExistence type="predicted"/>
<dbReference type="EMBL" id="FRAA01000010">
    <property type="protein sequence ID" value="SHK88139.1"/>
    <property type="molecule type" value="Genomic_DNA"/>
</dbReference>
<feature type="domain" description="Phage shock protein PspC N-terminal" evidence="7">
    <location>
        <begin position="3"/>
        <end position="60"/>
    </location>
</feature>
<protein>
    <submittedName>
        <fullName evidence="8">Phage shock protein C (PspC) family protein</fullName>
    </submittedName>
</protein>
<evidence type="ECO:0000256" key="6">
    <source>
        <dbReference type="SAM" id="Phobius"/>
    </source>
</evidence>
<dbReference type="Pfam" id="PF04024">
    <property type="entry name" value="PspC"/>
    <property type="match status" value="1"/>
</dbReference>
<dbReference type="InterPro" id="IPR052027">
    <property type="entry name" value="PspC"/>
</dbReference>
<keyword evidence="9" id="KW-1185">Reference proteome</keyword>
<gene>
    <name evidence="8" type="ORF">SAMN04488028_110105</name>
</gene>
<reference evidence="9" key="1">
    <citation type="submission" date="2016-11" db="EMBL/GenBank/DDBJ databases">
        <authorList>
            <person name="Varghese N."/>
            <person name="Submissions S."/>
        </authorList>
    </citation>
    <scope>NUCLEOTIDE SEQUENCE [LARGE SCALE GENOMIC DNA]</scope>
    <source>
        <strain evidence="9">DSM 26134</strain>
    </source>
</reference>
<evidence type="ECO:0000256" key="4">
    <source>
        <dbReference type="ARBA" id="ARBA00022989"/>
    </source>
</evidence>
<organism evidence="8 9">
    <name type="scientific">Reichenbachiella agariperforans</name>
    <dbReference type="NCBI Taxonomy" id="156994"/>
    <lineage>
        <taxon>Bacteria</taxon>
        <taxon>Pseudomonadati</taxon>
        <taxon>Bacteroidota</taxon>
        <taxon>Cytophagia</taxon>
        <taxon>Cytophagales</taxon>
        <taxon>Reichenbachiellaceae</taxon>
        <taxon>Reichenbachiella</taxon>
    </lineage>
</organism>
<evidence type="ECO:0000256" key="5">
    <source>
        <dbReference type="ARBA" id="ARBA00023136"/>
    </source>
</evidence>
<evidence type="ECO:0000313" key="8">
    <source>
        <dbReference type="EMBL" id="SHK88139.1"/>
    </source>
</evidence>
<keyword evidence="5 6" id="KW-0472">Membrane</keyword>
<evidence type="ECO:0000259" key="7">
    <source>
        <dbReference type="Pfam" id="PF04024"/>
    </source>
</evidence>
<dbReference type="InterPro" id="IPR007168">
    <property type="entry name" value="Phageshock_PspC_N"/>
</dbReference>
<evidence type="ECO:0000256" key="3">
    <source>
        <dbReference type="ARBA" id="ARBA00022692"/>
    </source>
</evidence>
<evidence type="ECO:0000256" key="1">
    <source>
        <dbReference type="ARBA" id="ARBA00004162"/>
    </source>
</evidence>
<keyword evidence="2" id="KW-1003">Cell membrane</keyword>
<name>A0A1M6W384_REIAG</name>